<dbReference type="EMBL" id="LAZR01003480">
    <property type="protein sequence ID" value="KKN17876.1"/>
    <property type="molecule type" value="Genomic_DNA"/>
</dbReference>
<dbReference type="Pfam" id="PF18906">
    <property type="entry name" value="Phage_tube_2"/>
    <property type="match status" value="1"/>
</dbReference>
<organism evidence="1">
    <name type="scientific">marine sediment metagenome</name>
    <dbReference type="NCBI Taxonomy" id="412755"/>
    <lineage>
        <taxon>unclassified sequences</taxon>
        <taxon>metagenomes</taxon>
        <taxon>ecological metagenomes</taxon>
    </lineage>
</organism>
<name>A0A0F9QXK3_9ZZZZ</name>
<comment type="caution">
    <text evidence="1">The sequence shown here is derived from an EMBL/GenBank/DDBJ whole genome shotgun (WGS) entry which is preliminary data.</text>
</comment>
<gene>
    <name evidence="1" type="ORF">LCGC14_0961350</name>
</gene>
<reference evidence="1" key="1">
    <citation type="journal article" date="2015" name="Nature">
        <title>Complex archaea that bridge the gap between prokaryotes and eukaryotes.</title>
        <authorList>
            <person name="Spang A."/>
            <person name="Saw J.H."/>
            <person name="Jorgensen S.L."/>
            <person name="Zaremba-Niedzwiedzka K."/>
            <person name="Martijn J."/>
            <person name="Lind A.E."/>
            <person name="van Eijk R."/>
            <person name="Schleper C."/>
            <person name="Guy L."/>
            <person name="Ettema T.J."/>
        </authorList>
    </citation>
    <scope>NUCLEOTIDE SEQUENCE</scope>
</reference>
<proteinExistence type="predicted"/>
<accession>A0A0F9QXK3</accession>
<dbReference type="InterPro" id="IPR044000">
    <property type="entry name" value="Phage_tube_2"/>
</dbReference>
<evidence type="ECO:0000313" key="1">
    <source>
        <dbReference type="EMBL" id="KKN17876.1"/>
    </source>
</evidence>
<dbReference type="AlphaFoldDB" id="A0A0F9QXK3"/>
<sequence length="324" mass="35626">MSKFIGRLVEIGIAKESPRGTFGGSISYWLKKTGMTFDNKSNLVKSGESAGNIAGVTTGLVTEQWAEGEIEGEINDKSFGLILLAAFGSESSAAFNGARKHTYSLLNTNEHPSLSIAQKDEDDDILFRRAMINSLTINVRLDEIVSFNANIMSHASEDYAAFTPDYVSENKFIPRHLSVKVASSPAGLDGASETRLKELTLNIEKNLTRDNVLGSVEAVDIQNTMFNISGTIVLTQENKTFRNNALNGAVKALRIDLVNSGRTIGTTNPAFRIDLDKVIFEEWEVDKTNDEIVTQTLNFTAYFSPVNNQIWSDCFLVNEVGSDY</sequence>
<protein>
    <submittedName>
        <fullName evidence="1">Uncharacterized protein</fullName>
    </submittedName>
</protein>